<evidence type="ECO:0000259" key="1">
    <source>
        <dbReference type="Pfam" id="PF12146"/>
    </source>
</evidence>
<protein>
    <submittedName>
        <fullName evidence="2">Alpha/beta hydrolase</fullName>
    </submittedName>
</protein>
<name>A0ABY5SGZ8_9BACL</name>
<accession>A0ABY5SGZ8</accession>
<dbReference type="RefSeq" id="WP_258389329.1">
    <property type="nucleotide sequence ID" value="NZ_CP091430.1"/>
</dbReference>
<feature type="domain" description="Serine aminopeptidase S33" evidence="1">
    <location>
        <begin position="71"/>
        <end position="230"/>
    </location>
</feature>
<dbReference type="PANTHER" id="PTHR43689:SF8">
    <property type="entry name" value="ALPHA_BETA-HYDROLASES SUPERFAMILY PROTEIN"/>
    <property type="match status" value="1"/>
</dbReference>
<dbReference type="Pfam" id="PF12146">
    <property type="entry name" value="Hydrolase_4"/>
    <property type="match status" value="1"/>
</dbReference>
<reference evidence="2" key="1">
    <citation type="submission" date="2022-01" db="EMBL/GenBank/DDBJ databases">
        <title>Paenibacillus spongiae sp. nov., isolated from marine sponge.</title>
        <authorList>
            <person name="Li Z."/>
            <person name="Zhang M."/>
        </authorList>
    </citation>
    <scope>NUCLEOTIDE SEQUENCE</scope>
    <source>
        <strain evidence="2">PHS-Z3</strain>
    </source>
</reference>
<dbReference type="EMBL" id="CP091430">
    <property type="protein sequence ID" value="UVI33276.1"/>
    <property type="molecule type" value="Genomic_DNA"/>
</dbReference>
<keyword evidence="2" id="KW-0378">Hydrolase</keyword>
<keyword evidence="3" id="KW-1185">Reference proteome</keyword>
<dbReference type="GO" id="GO:0016787">
    <property type="term" value="F:hydrolase activity"/>
    <property type="evidence" value="ECO:0007669"/>
    <property type="project" value="UniProtKB-KW"/>
</dbReference>
<dbReference type="PANTHER" id="PTHR43689">
    <property type="entry name" value="HYDROLASE"/>
    <property type="match status" value="1"/>
</dbReference>
<dbReference type="InterPro" id="IPR022742">
    <property type="entry name" value="Hydrolase_4"/>
</dbReference>
<proteinExistence type="predicted"/>
<sequence length="249" mass="27405">MSDNITKGFQQEEHGSILWLTGWSMPPSVFDALCALLPEFHHHYADYGCVDSPEEMMALAEKTALSLASSSPSPLLVAGWSLGGLLALKLAAKGLADGLILLGATAKFTRPREQMNVGWADGHVRQMLKGLMRDRHEVETSFRALLFSKKEKESGISVKLPPIGYWTTSSLCAGLELLRAEECLSLLPEIDCPVLLLHGMDDEICPIAAAEELYQGLPRAELITISDCGHVPFIGREQHIVEALRRWRT</sequence>
<evidence type="ECO:0000313" key="2">
    <source>
        <dbReference type="EMBL" id="UVI33276.1"/>
    </source>
</evidence>
<dbReference type="Proteomes" id="UP001057877">
    <property type="component" value="Chromosome"/>
</dbReference>
<dbReference type="Gene3D" id="3.40.50.1820">
    <property type="entry name" value="alpha/beta hydrolase"/>
    <property type="match status" value="1"/>
</dbReference>
<organism evidence="2 3">
    <name type="scientific">Paenibacillus spongiae</name>
    <dbReference type="NCBI Taxonomy" id="2909671"/>
    <lineage>
        <taxon>Bacteria</taxon>
        <taxon>Bacillati</taxon>
        <taxon>Bacillota</taxon>
        <taxon>Bacilli</taxon>
        <taxon>Bacillales</taxon>
        <taxon>Paenibacillaceae</taxon>
        <taxon>Paenibacillus</taxon>
    </lineage>
</organism>
<dbReference type="SUPFAM" id="SSF53474">
    <property type="entry name" value="alpha/beta-Hydrolases"/>
    <property type="match status" value="1"/>
</dbReference>
<dbReference type="InterPro" id="IPR029058">
    <property type="entry name" value="AB_hydrolase_fold"/>
</dbReference>
<evidence type="ECO:0000313" key="3">
    <source>
        <dbReference type="Proteomes" id="UP001057877"/>
    </source>
</evidence>
<gene>
    <name evidence="2" type="ORF">L1F29_16150</name>
</gene>